<dbReference type="PANTHER" id="PTHR43827">
    <property type="entry name" value="2,5-DIKETO-D-GLUCONIC ACID REDUCTASE"/>
    <property type="match status" value="1"/>
</dbReference>
<feature type="domain" description="NADP-dependent oxidoreductase" evidence="4">
    <location>
        <begin position="17"/>
        <end position="249"/>
    </location>
</feature>
<name>A0ABQ5W4F7_9HYPH</name>
<dbReference type="PIRSF" id="PIRSF000097">
    <property type="entry name" value="AKR"/>
    <property type="match status" value="1"/>
</dbReference>
<dbReference type="SUPFAM" id="SSF51430">
    <property type="entry name" value="NAD(P)-linked oxidoreductase"/>
    <property type="match status" value="1"/>
</dbReference>
<evidence type="ECO:0000313" key="5">
    <source>
        <dbReference type="EMBL" id="GLQ54825.1"/>
    </source>
</evidence>
<dbReference type="PANTHER" id="PTHR43827:SF3">
    <property type="entry name" value="NADP-DEPENDENT OXIDOREDUCTASE DOMAIN-CONTAINING PROTEIN"/>
    <property type="match status" value="1"/>
</dbReference>
<dbReference type="PRINTS" id="PR00069">
    <property type="entry name" value="ALDKETRDTASE"/>
</dbReference>
<gene>
    <name evidence="5" type="primary">dkgB</name>
    <name evidence="5" type="ORF">GCM10010862_20840</name>
</gene>
<keyword evidence="3" id="KW-0560">Oxidoreductase</keyword>
<organism evidence="5 6">
    <name type="scientific">Devosia nitrariae</name>
    <dbReference type="NCBI Taxonomy" id="2071872"/>
    <lineage>
        <taxon>Bacteria</taxon>
        <taxon>Pseudomonadati</taxon>
        <taxon>Pseudomonadota</taxon>
        <taxon>Alphaproteobacteria</taxon>
        <taxon>Hyphomicrobiales</taxon>
        <taxon>Devosiaceae</taxon>
        <taxon>Devosia</taxon>
    </lineage>
</organism>
<dbReference type="Gene3D" id="3.20.20.100">
    <property type="entry name" value="NADP-dependent oxidoreductase domain"/>
    <property type="match status" value="1"/>
</dbReference>
<sequence length="264" mass="28577">MPLMGFGTYGRTGAAGIAAISLALETGYRHLDTAQDYNTEREVGEAVRASGLARNEVFLTTKVATQNFAEGRLVPSLRKSCEEIGVDQVDLALIHWPSPRGEVPLATYLTQLAEAQSLGLASLMGVSNFTIALLEEAEAILGKGAIVNNQVELNPYITNAKLAAYCNSREISVTCYQPISKGRLKDDPVLTRIGKQHGASVEQVALAWEMARGYCAIPTSSRAERIRSNYEATRLSLAPDEIAAIDALDRGRRAVDPAWGPEWD</sequence>
<evidence type="ECO:0000256" key="1">
    <source>
        <dbReference type="ARBA" id="ARBA00007905"/>
    </source>
</evidence>
<dbReference type="InterPro" id="IPR023210">
    <property type="entry name" value="NADP_OxRdtase_dom"/>
</dbReference>
<protein>
    <submittedName>
        <fullName evidence="5">2,5-diketo-D-gluconate reductase B</fullName>
    </submittedName>
</protein>
<reference evidence="6" key="1">
    <citation type="journal article" date="2019" name="Int. J. Syst. Evol. Microbiol.">
        <title>The Global Catalogue of Microorganisms (GCM) 10K type strain sequencing project: providing services to taxonomists for standard genome sequencing and annotation.</title>
        <authorList>
            <consortium name="The Broad Institute Genomics Platform"/>
            <consortium name="The Broad Institute Genome Sequencing Center for Infectious Disease"/>
            <person name="Wu L."/>
            <person name="Ma J."/>
        </authorList>
    </citation>
    <scope>NUCLEOTIDE SEQUENCE [LARGE SCALE GENOMIC DNA]</scope>
    <source>
        <strain evidence="6">NBRC 112416</strain>
    </source>
</reference>
<dbReference type="Proteomes" id="UP001156691">
    <property type="component" value="Unassembled WGS sequence"/>
</dbReference>
<keyword evidence="6" id="KW-1185">Reference proteome</keyword>
<dbReference type="EMBL" id="BSNS01000009">
    <property type="protein sequence ID" value="GLQ54825.1"/>
    <property type="molecule type" value="Genomic_DNA"/>
</dbReference>
<keyword evidence="2" id="KW-0521">NADP</keyword>
<dbReference type="Pfam" id="PF00248">
    <property type="entry name" value="Aldo_ket_red"/>
    <property type="match status" value="1"/>
</dbReference>
<accession>A0ABQ5W4F7</accession>
<evidence type="ECO:0000256" key="3">
    <source>
        <dbReference type="ARBA" id="ARBA00023002"/>
    </source>
</evidence>
<dbReference type="PROSITE" id="PS00798">
    <property type="entry name" value="ALDOKETO_REDUCTASE_1"/>
    <property type="match status" value="1"/>
</dbReference>
<proteinExistence type="inferred from homology"/>
<comment type="similarity">
    <text evidence="1">Belongs to the aldo/keto reductase family.</text>
</comment>
<dbReference type="InterPro" id="IPR036812">
    <property type="entry name" value="NAD(P)_OxRdtase_dom_sf"/>
</dbReference>
<evidence type="ECO:0000256" key="2">
    <source>
        <dbReference type="ARBA" id="ARBA00022857"/>
    </source>
</evidence>
<evidence type="ECO:0000259" key="4">
    <source>
        <dbReference type="Pfam" id="PF00248"/>
    </source>
</evidence>
<dbReference type="InterPro" id="IPR018170">
    <property type="entry name" value="Aldo/ket_reductase_CS"/>
</dbReference>
<dbReference type="InterPro" id="IPR020471">
    <property type="entry name" value="AKR"/>
</dbReference>
<comment type="caution">
    <text evidence="5">The sequence shown here is derived from an EMBL/GenBank/DDBJ whole genome shotgun (WGS) entry which is preliminary data.</text>
</comment>
<evidence type="ECO:0000313" key="6">
    <source>
        <dbReference type="Proteomes" id="UP001156691"/>
    </source>
</evidence>